<evidence type="ECO:0000313" key="2">
    <source>
        <dbReference type="Proteomes" id="UP001500751"/>
    </source>
</evidence>
<evidence type="ECO:0000313" key="1">
    <source>
        <dbReference type="EMBL" id="GAA2014799.1"/>
    </source>
</evidence>
<dbReference type="EMBL" id="BAAAQN010000003">
    <property type="protein sequence ID" value="GAA2014799.1"/>
    <property type="molecule type" value="Genomic_DNA"/>
</dbReference>
<organism evidence="1 2">
    <name type="scientific">Catenulispora yoronensis</name>
    <dbReference type="NCBI Taxonomy" id="450799"/>
    <lineage>
        <taxon>Bacteria</taxon>
        <taxon>Bacillati</taxon>
        <taxon>Actinomycetota</taxon>
        <taxon>Actinomycetes</taxon>
        <taxon>Catenulisporales</taxon>
        <taxon>Catenulisporaceae</taxon>
        <taxon>Catenulispora</taxon>
    </lineage>
</organism>
<dbReference type="Proteomes" id="UP001500751">
    <property type="component" value="Unassembled WGS sequence"/>
</dbReference>
<keyword evidence="2" id="KW-1185">Reference proteome</keyword>
<protein>
    <submittedName>
        <fullName evidence="1">Uncharacterized protein</fullName>
    </submittedName>
</protein>
<sequence length="66" mass="7141">MRLVAKISDRMLGVIAPKVTAAANYCTYSQSCWTGSYWGTQNCVGYNPPGSPVCFPQNNVGCSWCS</sequence>
<accession>A0ABP5F295</accession>
<proteinExistence type="predicted"/>
<comment type="caution">
    <text evidence="1">The sequence shown here is derived from an EMBL/GenBank/DDBJ whole genome shotgun (WGS) entry which is preliminary data.</text>
</comment>
<dbReference type="RefSeq" id="WP_344664034.1">
    <property type="nucleotide sequence ID" value="NZ_BAAAQN010000003.1"/>
</dbReference>
<gene>
    <name evidence="1" type="ORF">GCM10009839_07350</name>
</gene>
<reference evidence="2" key="1">
    <citation type="journal article" date="2019" name="Int. J. Syst. Evol. Microbiol.">
        <title>The Global Catalogue of Microorganisms (GCM) 10K type strain sequencing project: providing services to taxonomists for standard genome sequencing and annotation.</title>
        <authorList>
            <consortium name="The Broad Institute Genomics Platform"/>
            <consortium name="The Broad Institute Genome Sequencing Center for Infectious Disease"/>
            <person name="Wu L."/>
            <person name="Ma J."/>
        </authorList>
    </citation>
    <scope>NUCLEOTIDE SEQUENCE [LARGE SCALE GENOMIC DNA]</scope>
    <source>
        <strain evidence="2">JCM 16014</strain>
    </source>
</reference>
<name>A0ABP5F295_9ACTN</name>